<dbReference type="KEGG" id="aft:BBF96_00165"/>
<gene>
    <name evidence="1" type="ORF">BBF96_00165</name>
</gene>
<dbReference type="OrthoDB" id="9792861at2"/>
<protein>
    <submittedName>
        <fullName evidence="1">CRISPR-associated protein Csx11</fullName>
    </submittedName>
</protein>
<sequence>MLKKIKEEQPQILTGEIGALLHDIGKCHPDFIWKNSREGGKDFQHGKIDKFLKFELVDLLRHRKFSFGSKEKLSDIYSVITEHHNDSYSNDLINLVRNCDQLDSADDKGVVRKEQSINSIIISTPFGYPKEIVDLNGLKSRLSELEERLIGILKDYIASRISLREFRKLIMDNLKVTFSHALGETRIPANDVTLWDHSYSTASLFKSVLCYIVLSEDSDLKGLKWRIFGVCWDGLGFIEKGRKIADILTRRQIIKDIKEKLKEMFEVEYPVGNAVYEDINGIYFTFPALEESKAVRLARECASVGLKEIFQISDQEIWPFFTLSRASRSLTILGRELKFASEKRNIPKMSPTLFVKGEESRESKQELIDYSLEILLKQEEICKENENCKKYCDICPICKIRSKDHKKEMCIKCNERRKGRLNSWLENRIDRTIWTDEVADINNRVALLTLSFNLDKWLDGKLVETIYSQTFEDWRNGKKYQKKKIINILNSYNIEQPGDSYINALKIAEWISKNPFRTEVKPLLECFLEDGSLNNIHTIDVIHNPQTILTYFFTQNPSPARLSRIWQETGEFWAEVLKRLTSGTRWKRLRFEIDFSQLKLKKDIEKNTPYILKFNDLEPDTLLVLHTEKGKFFTIESLEKFSTGEVKGLAAVQKMLKEEGFCWLAREDNPAENLLVENKASKQSVEENNFVAEDYYPFIEIVRTPLLFQIIVPALDAVKILEMITTMFNERFGKVIGKLPLNAGLLVANRKFPLYLLLEAGKRVLRSKEFQEPVLLDPWWDISNVKKDKFYSFYPLKKLNGDEHYTLDDIVPLSKGKAYALYPGYFDFELLGGNEDRYKLAYKDKRRVQEDYKLFSRRPYYLYQFKQMVDLWEILRNNLSTTQINFIERAITEKIKEWKGVEDFCKKDVFRGYVTATLQDAFGDRWFKLREETRCFILNSAMNNLLLDTIMLFRHVIKDREVDV</sequence>
<dbReference type="InterPro" id="IPR014055">
    <property type="entry name" value="CRISPR-assoc_prot_Csx11"/>
</dbReference>
<dbReference type="AlphaFoldDB" id="A0A3Q9HUP0"/>
<dbReference type="EMBL" id="CP016379">
    <property type="protein sequence ID" value="AZR74756.1"/>
    <property type="molecule type" value="Genomic_DNA"/>
</dbReference>
<accession>A0A3Q9HUP0</accession>
<evidence type="ECO:0000313" key="2">
    <source>
        <dbReference type="Proteomes" id="UP000267250"/>
    </source>
</evidence>
<proteinExistence type="predicted"/>
<name>A0A3Q9HUP0_9FIRM</name>
<dbReference type="Proteomes" id="UP000267250">
    <property type="component" value="Chromosome"/>
</dbReference>
<evidence type="ECO:0000313" key="1">
    <source>
        <dbReference type="EMBL" id="AZR74756.1"/>
    </source>
</evidence>
<dbReference type="NCBIfam" id="TIGR02682">
    <property type="entry name" value="cas_csx11"/>
    <property type="match status" value="1"/>
</dbReference>
<organism evidence="1 2">
    <name type="scientific">Anoxybacter fermentans</name>
    <dbReference type="NCBI Taxonomy" id="1323375"/>
    <lineage>
        <taxon>Bacteria</taxon>
        <taxon>Bacillati</taxon>
        <taxon>Bacillota</taxon>
        <taxon>Clostridia</taxon>
        <taxon>Halanaerobiales</taxon>
        <taxon>Anoxybacter</taxon>
    </lineage>
</organism>
<reference evidence="1 2" key="1">
    <citation type="submission" date="2016-07" db="EMBL/GenBank/DDBJ databases">
        <title>Genome and transcriptome analysis of iron-reducing fermentative bacteria Anoxybacter fermentans.</title>
        <authorList>
            <person name="Zeng X."/>
            <person name="Shao Z."/>
        </authorList>
    </citation>
    <scope>NUCLEOTIDE SEQUENCE [LARGE SCALE GENOMIC DNA]</scope>
    <source>
        <strain evidence="1 2">DY22613</strain>
    </source>
</reference>
<keyword evidence="2" id="KW-1185">Reference proteome</keyword>